<sequence length="117" mass="13519">MKILRKAHEGNDWQETTLENFIESVKITRDIILEMNIKDRNADYYTEGFALDLLKNGNIIDTPVTLFKLGEDKDTNKCPICNKYYIGMGSLSRRDNKTDICSECGMREAMEDMTKNI</sequence>
<dbReference type="Proteomes" id="UP000287872">
    <property type="component" value="Unassembled WGS sequence"/>
</dbReference>
<evidence type="ECO:0000313" key="1">
    <source>
        <dbReference type="EMBL" id="GCD12906.1"/>
    </source>
</evidence>
<gene>
    <name evidence="1" type="ORF">Ctaglu_45290</name>
</gene>
<dbReference type="EMBL" id="BHYK01000045">
    <property type="protein sequence ID" value="GCD12906.1"/>
    <property type="molecule type" value="Genomic_DNA"/>
</dbReference>
<accession>A0A401UTS0</accession>
<comment type="caution">
    <text evidence="1">The sequence shown here is derived from an EMBL/GenBank/DDBJ whole genome shotgun (WGS) entry which is preliminary data.</text>
</comment>
<proteinExistence type="predicted"/>
<dbReference type="AlphaFoldDB" id="A0A401UTS0"/>
<dbReference type="OrthoDB" id="9808373at2"/>
<dbReference type="RefSeq" id="WP_125005973.1">
    <property type="nucleotide sequence ID" value="NZ_BHYK01000045.1"/>
</dbReference>
<evidence type="ECO:0000313" key="2">
    <source>
        <dbReference type="Proteomes" id="UP000287872"/>
    </source>
</evidence>
<keyword evidence="2" id="KW-1185">Reference proteome</keyword>
<protein>
    <submittedName>
        <fullName evidence="1">Uncharacterized protein</fullName>
    </submittedName>
</protein>
<organism evidence="1 2">
    <name type="scientific">Clostridium tagluense</name>
    <dbReference type="NCBI Taxonomy" id="360422"/>
    <lineage>
        <taxon>Bacteria</taxon>
        <taxon>Bacillati</taxon>
        <taxon>Bacillota</taxon>
        <taxon>Clostridia</taxon>
        <taxon>Eubacteriales</taxon>
        <taxon>Clostridiaceae</taxon>
        <taxon>Clostridium</taxon>
    </lineage>
</organism>
<reference evidence="1 2" key="1">
    <citation type="submission" date="2018-11" db="EMBL/GenBank/DDBJ databases">
        <title>Genome sequencing and assembly of Clostridium tagluense strain A121.</title>
        <authorList>
            <person name="Murakami T."/>
            <person name="Segawa T."/>
            <person name="Shcherbakova V.A."/>
            <person name="Mori H."/>
            <person name="Yoshimura Y."/>
        </authorList>
    </citation>
    <scope>NUCLEOTIDE SEQUENCE [LARGE SCALE GENOMIC DNA]</scope>
    <source>
        <strain evidence="1 2">A121</strain>
    </source>
</reference>
<name>A0A401UTS0_9CLOT</name>